<evidence type="ECO:0000313" key="2">
    <source>
        <dbReference type="EMBL" id="CAK0865898.1"/>
    </source>
</evidence>
<organism evidence="2 3">
    <name type="scientific">Prorocentrum cordatum</name>
    <dbReference type="NCBI Taxonomy" id="2364126"/>
    <lineage>
        <taxon>Eukaryota</taxon>
        <taxon>Sar</taxon>
        <taxon>Alveolata</taxon>
        <taxon>Dinophyceae</taxon>
        <taxon>Prorocentrales</taxon>
        <taxon>Prorocentraceae</taxon>
        <taxon>Prorocentrum</taxon>
    </lineage>
</organism>
<feature type="region of interest" description="Disordered" evidence="1">
    <location>
        <begin position="83"/>
        <end position="110"/>
    </location>
</feature>
<dbReference type="EMBL" id="CAUYUJ010016496">
    <property type="protein sequence ID" value="CAK0865898.1"/>
    <property type="molecule type" value="Genomic_DNA"/>
</dbReference>
<dbReference type="Proteomes" id="UP001189429">
    <property type="component" value="Unassembled WGS sequence"/>
</dbReference>
<accession>A0ABN9V092</accession>
<sequence>MYSTEPRHYQPSLVQVKNTFIDIQEHSIDQEDGIDLNKFRVDLTRRQVSDPGSTCFVRQFSGVTTPLSRAPEDEAVMEHGHGEGAFLGGAASPPEALRPPTQKKKREQEG</sequence>
<feature type="non-terminal residue" evidence="2">
    <location>
        <position position="110"/>
    </location>
</feature>
<keyword evidence="3" id="KW-1185">Reference proteome</keyword>
<protein>
    <submittedName>
        <fullName evidence="2">Uncharacterized protein</fullName>
    </submittedName>
</protein>
<name>A0ABN9V092_9DINO</name>
<comment type="caution">
    <text evidence="2">The sequence shown here is derived from an EMBL/GenBank/DDBJ whole genome shotgun (WGS) entry which is preliminary data.</text>
</comment>
<reference evidence="2" key="1">
    <citation type="submission" date="2023-10" db="EMBL/GenBank/DDBJ databases">
        <authorList>
            <person name="Chen Y."/>
            <person name="Shah S."/>
            <person name="Dougan E. K."/>
            <person name="Thang M."/>
            <person name="Chan C."/>
        </authorList>
    </citation>
    <scope>NUCLEOTIDE SEQUENCE [LARGE SCALE GENOMIC DNA]</scope>
</reference>
<proteinExistence type="predicted"/>
<feature type="compositionally biased region" description="Basic residues" evidence="1">
    <location>
        <begin position="101"/>
        <end position="110"/>
    </location>
</feature>
<evidence type="ECO:0000313" key="3">
    <source>
        <dbReference type="Proteomes" id="UP001189429"/>
    </source>
</evidence>
<gene>
    <name evidence="2" type="ORF">PCOR1329_LOCUS53303</name>
</gene>
<evidence type="ECO:0000256" key="1">
    <source>
        <dbReference type="SAM" id="MobiDB-lite"/>
    </source>
</evidence>